<sequence length="35" mass="3596">MSRTARVLGCSSASAFSGRSVFDVVHAAEAIDLPS</sequence>
<name>A0A7X0IHS6_9ACTN</name>
<dbReference type="Proteomes" id="UP000555564">
    <property type="component" value="Unassembled WGS sequence"/>
</dbReference>
<protein>
    <submittedName>
        <fullName evidence="1">Uncharacterized protein</fullName>
    </submittedName>
</protein>
<evidence type="ECO:0000313" key="1">
    <source>
        <dbReference type="EMBL" id="MBB6475484.1"/>
    </source>
</evidence>
<dbReference type="EMBL" id="JACHIU010000001">
    <property type="protein sequence ID" value="MBB6475484.1"/>
    <property type="molecule type" value="Genomic_DNA"/>
</dbReference>
<comment type="caution">
    <text evidence="1">The sequence shown here is derived from an EMBL/GenBank/DDBJ whole genome shotgun (WGS) entry which is preliminary data.</text>
</comment>
<proteinExistence type="predicted"/>
<organism evidence="1 2">
    <name type="scientific">Sphaerisporangium rubeum</name>
    <dbReference type="NCBI Taxonomy" id="321317"/>
    <lineage>
        <taxon>Bacteria</taxon>
        <taxon>Bacillati</taxon>
        <taxon>Actinomycetota</taxon>
        <taxon>Actinomycetes</taxon>
        <taxon>Streptosporangiales</taxon>
        <taxon>Streptosporangiaceae</taxon>
        <taxon>Sphaerisporangium</taxon>
    </lineage>
</organism>
<reference evidence="1 2" key="1">
    <citation type="submission" date="2020-08" db="EMBL/GenBank/DDBJ databases">
        <title>Sequencing the genomes of 1000 actinobacteria strains.</title>
        <authorList>
            <person name="Klenk H.-P."/>
        </authorList>
    </citation>
    <scope>NUCLEOTIDE SEQUENCE [LARGE SCALE GENOMIC DNA]</scope>
    <source>
        <strain evidence="1 2">DSM 44936</strain>
    </source>
</reference>
<evidence type="ECO:0000313" key="2">
    <source>
        <dbReference type="Proteomes" id="UP000555564"/>
    </source>
</evidence>
<keyword evidence="2" id="KW-1185">Reference proteome</keyword>
<gene>
    <name evidence="1" type="ORF">BJ992_004915</name>
</gene>
<dbReference type="AlphaFoldDB" id="A0A7X0IHS6"/>
<accession>A0A7X0IHS6</accession>